<feature type="region of interest" description="Disordered" evidence="1">
    <location>
        <begin position="52"/>
        <end position="84"/>
    </location>
</feature>
<reference evidence="2 3" key="1">
    <citation type="submission" date="2023-06" db="EMBL/GenBank/DDBJ databases">
        <title>Cellulomonas sp. MW4 Whole genome sequence.</title>
        <authorList>
            <person name="Park S."/>
        </authorList>
    </citation>
    <scope>NUCLEOTIDE SEQUENCE [LARGE SCALE GENOMIC DNA]</scope>
    <source>
        <strain evidence="2 3">MW4</strain>
    </source>
</reference>
<evidence type="ECO:0000313" key="2">
    <source>
        <dbReference type="EMBL" id="MDM7853543.1"/>
    </source>
</evidence>
<gene>
    <name evidence="2" type="ORF">QRT04_01250</name>
</gene>
<comment type="caution">
    <text evidence="2">The sequence shown here is derived from an EMBL/GenBank/DDBJ whole genome shotgun (WGS) entry which is preliminary data.</text>
</comment>
<sequence length="199" mass="19945">MADAPGGGADDLVRRLVDANVTYVRAWGDLVTDWLGAVGQVVRDVPRAVTLQTPAATTPRDDAAHRAQHAAAAQAASASGTAASGSPAAPSAAALVLEGAVGEEAGGAFEIENVLDAPATASVVLDPFRDAAGGTLHVDATIRPHAVTLDAGESTVVVLRVRVPADAQAGSDYRSTLRIDGIPAGTVGVVLRRTDADGA</sequence>
<feature type="compositionally biased region" description="Low complexity" evidence="1">
    <location>
        <begin position="69"/>
        <end position="84"/>
    </location>
</feature>
<dbReference type="RefSeq" id="WP_289453066.1">
    <property type="nucleotide sequence ID" value="NZ_JAUCGQ010000001.1"/>
</dbReference>
<keyword evidence="3" id="KW-1185">Reference proteome</keyword>
<evidence type="ECO:0000313" key="3">
    <source>
        <dbReference type="Proteomes" id="UP001529338"/>
    </source>
</evidence>
<accession>A0ABT7SBI0</accession>
<dbReference type="EMBL" id="JAUCGQ010000001">
    <property type="protein sequence ID" value="MDM7853543.1"/>
    <property type="molecule type" value="Genomic_DNA"/>
</dbReference>
<evidence type="ECO:0000256" key="1">
    <source>
        <dbReference type="SAM" id="MobiDB-lite"/>
    </source>
</evidence>
<proteinExistence type="predicted"/>
<dbReference type="Proteomes" id="UP001529338">
    <property type="component" value="Unassembled WGS sequence"/>
</dbReference>
<organism evidence="2 3">
    <name type="scientific">Cellulomonas alba</name>
    <dbReference type="NCBI Taxonomy" id="3053467"/>
    <lineage>
        <taxon>Bacteria</taxon>
        <taxon>Bacillati</taxon>
        <taxon>Actinomycetota</taxon>
        <taxon>Actinomycetes</taxon>
        <taxon>Micrococcales</taxon>
        <taxon>Cellulomonadaceae</taxon>
        <taxon>Cellulomonas</taxon>
    </lineage>
</organism>
<protein>
    <submittedName>
        <fullName evidence="2">Uncharacterized protein</fullName>
    </submittedName>
</protein>
<name>A0ABT7SBI0_9CELL</name>